<sequence>MSNQKYFFTDRGRLIEGDEYDIDFTPLFKEQLEEKCREKGLTEEEFEEKYGHIFADTTPGAPQQNPSQVARQKFVEDMRKAWRKES</sequence>
<dbReference type="EMBL" id="JBHSVR010000001">
    <property type="protein sequence ID" value="MFC6632426.1"/>
    <property type="molecule type" value="Genomic_DNA"/>
</dbReference>
<accession>A0ABW1YIT6</accession>
<evidence type="ECO:0000313" key="2">
    <source>
        <dbReference type="Proteomes" id="UP001596425"/>
    </source>
</evidence>
<keyword evidence="2" id="KW-1185">Reference proteome</keyword>
<protein>
    <submittedName>
        <fullName evidence="1">Uncharacterized protein</fullName>
    </submittedName>
</protein>
<name>A0ABW1YIT6_9GAMM</name>
<proteinExistence type="predicted"/>
<dbReference type="RefSeq" id="WP_193193517.1">
    <property type="nucleotide sequence ID" value="NZ_JACZFR010000047.1"/>
</dbReference>
<evidence type="ECO:0000313" key="1">
    <source>
        <dbReference type="EMBL" id="MFC6632426.1"/>
    </source>
</evidence>
<comment type="caution">
    <text evidence="1">The sequence shown here is derived from an EMBL/GenBank/DDBJ whole genome shotgun (WGS) entry which is preliminary data.</text>
</comment>
<reference evidence="2" key="1">
    <citation type="journal article" date="2019" name="Int. J. Syst. Evol. Microbiol.">
        <title>The Global Catalogue of Microorganisms (GCM) 10K type strain sequencing project: providing services to taxonomists for standard genome sequencing and annotation.</title>
        <authorList>
            <consortium name="The Broad Institute Genomics Platform"/>
            <consortium name="The Broad Institute Genome Sequencing Center for Infectious Disease"/>
            <person name="Wu L."/>
            <person name="Ma J."/>
        </authorList>
    </citation>
    <scope>NUCLEOTIDE SEQUENCE [LARGE SCALE GENOMIC DNA]</scope>
    <source>
        <strain evidence="2">CGMCC 1.13718</strain>
    </source>
</reference>
<gene>
    <name evidence="1" type="ORF">ACFQBM_03995</name>
</gene>
<organism evidence="1 2">
    <name type="scientific">Microbulbifer taiwanensis</name>
    <dbReference type="NCBI Taxonomy" id="986746"/>
    <lineage>
        <taxon>Bacteria</taxon>
        <taxon>Pseudomonadati</taxon>
        <taxon>Pseudomonadota</taxon>
        <taxon>Gammaproteobacteria</taxon>
        <taxon>Cellvibrionales</taxon>
        <taxon>Microbulbiferaceae</taxon>
        <taxon>Microbulbifer</taxon>
    </lineage>
</organism>
<dbReference type="Proteomes" id="UP001596425">
    <property type="component" value="Unassembled WGS sequence"/>
</dbReference>